<dbReference type="EMBL" id="CAXAMN010001025">
    <property type="protein sequence ID" value="CAK8991959.1"/>
    <property type="molecule type" value="Genomic_DNA"/>
</dbReference>
<evidence type="ECO:0008006" key="5">
    <source>
        <dbReference type="Google" id="ProtNLM"/>
    </source>
</evidence>
<feature type="coiled-coil region" evidence="1">
    <location>
        <begin position="9"/>
        <end position="36"/>
    </location>
</feature>
<evidence type="ECO:0000313" key="3">
    <source>
        <dbReference type="EMBL" id="CAK8991959.1"/>
    </source>
</evidence>
<evidence type="ECO:0000256" key="2">
    <source>
        <dbReference type="SAM" id="MobiDB-lite"/>
    </source>
</evidence>
<feature type="region of interest" description="Disordered" evidence="2">
    <location>
        <begin position="228"/>
        <end position="258"/>
    </location>
</feature>
<dbReference type="Proteomes" id="UP001642484">
    <property type="component" value="Unassembled WGS sequence"/>
</dbReference>
<sequence>MSETQDSQLNQLADIVSELMKRMDEQEVRNKTVQTQNNLEVAAMKRRMEDLQQHAIKDAKTLREEMDHVVDSLGNLTEDVARRVTKAVQHYEERFTADLEKLREHLDKSINTQSSVLSQKIEAALSASDRHGHEEREGESEDGANTASTAKVGSMRNDSAMRRLESVAHMLRAEALAQAQAFEAKLASVEAGHAADAKRLQGMLHSSYAQLQGLQRSISAMECGVPSANQLNQSPRGKIPQVMPQKPNRAEPKVDSEPNFREELTNKLRSIQTSVTGVLTILDPTPNPRGSRCGRGNQKTRTISEASIEESRAASLEPGWNFGNPDQELEATPFSMLLRSMMPVPEQYSTLGRHPGVKIKTFRKVTLSGFKNQALNGDYIERSGKEFTMFDRETYWSKDCSSILYFHKPSLCWTLAPAGVWAEWKAGFFEDLIWAHAEPEARIKSVAGWHEVVQPWTEAVFNMAEGELVSNQRVSVKAGKEEVNVHEQVESLLSTIPNAGAVLSLAKSSPKSWFLQICQVLDELPLVKHSSLSALSRSRDALDQEFWRQWSSILTAVEKKKRDGVRRAQILLRLEEQSRAAAEELIAEEEREKKGQTRSKKRQAKAQPSSISGAVNLPEKIEDSEEEQGDAEPKGEVTDGVFGLAIDVSDPVLKLRHSFPMFDDDLLSTHLMDAAYDLEKAVVSLSKLEAEPAEVLEPVEIPCSQTRVRTAAPQRLMANVLARTDHSHLPLYCFIAVIAKSEQQTHRPGQIVRPIPEDRFRLLGDEKGHFWLKKRRVPEVGDIVEVCFFEEDTYDYLATAHGRYPHQNEDLLCTTLKLHCRRCDLGKNALANDALLSMAVENVELKWPWKRALGRFDSVEPGKKIWYVRPRKDLPSVVIVRIRRPETVNFKYRCASSKKISVDFSAGRRLTDIAVTAAGFDAPPLELNRRFASEEREQLFIMGLARAERRGPEGYNRLEECPEGLVRQLNVEKLEEYCQILVIGVLPCPDLHLKLQRLFQKTAMSQARNGGARAERRV</sequence>
<proteinExistence type="predicted"/>
<feature type="region of interest" description="Disordered" evidence="2">
    <location>
        <begin position="280"/>
        <end position="302"/>
    </location>
</feature>
<feature type="region of interest" description="Disordered" evidence="2">
    <location>
        <begin position="124"/>
        <end position="158"/>
    </location>
</feature>
<reference evidence="3 4" key="1">
    <citation type="submission" date="2024-02" db="EMBL/GenBank/DDBJ databases">
        <authorList>
            <person name="Chen Y."/>
            <person name="Shah S."/>
            <person name="Dougan E. K."/>
            <person name="Thang M."/>
            <person name="Chan C."/>
        </authorList>
    </citation>
    <scope>NUCLEOTIDE SEQUENCE [LARGE SCALE GENOMIC DNA]</scope>
</reference>
<accession>A0ABP0HRC0</accession>
<organism evidence="3 4">
    <name type="scientific">Durusdinium trenchii</name>
    <dbReference type="NCBI Taxonomy" id="1381693"/>
    <lineage>
        <taxon>Eukaryota</taxon>
        <taxon>Sar</taxon>
        <taxon>Alveolata</taxon>
        <taxon>Dinophyceae</taxon>
        <taxon>Suessiales</taxon>
        <taxon>Symbiodiniaceae</taxon>
        <taxon>Durusdinium</taxon>
    </lineage>
</organism>
<comment type="caution">
    <text evidence="3">The sequence shown here is derived from an EMBL/GenBank/DDBJ whole genome shotgun (WGS) entry which is preliminary data.</text>
</comment>
<feature type="region of interest" description="Disordered" evidence="2">
    <location>
        <begin position="587"/>
        <end position="637"/>
    </location>
</feature>
<name>A0ABP0HRC0_9DINO</name>
<protein>
    <recommendedName>
        <fullName evidence="5">F-box domain-containing protein</fullName>
    </recommendedName>
</protein>
<gene>
    <name evidence="3" type="ORF">CCMP2556_LOCUS2667</name>
</gene>
<feature type="compositionally biased region" description="Basic and acidic residues" evidence="2">
    <location>
        <begin position="248"/>
        <end position="258"/>
    </location>
</feature>
<keyword evidence="1" id="KW-0175">Coiled coil</keyword>
<evidence type="ECO:0000313" key="4">
    <source>
        <dbReference type="Proteomes" id="UP001642484"/>
    </source>
</evidence>
<evidence type="ECO:0000256" key="1">
    <source>
        <dbReference type="SAM" id="Coils"/>
    </source>
</evidence>
<keyword evidence="4" id="KW-1185">Reference proteome</keyword>